<dbReference type="EMBL" id="JAENHL010000007">
    <property type="protein sequence ID" value="MBK1867022.1"/>
    <property type="molecule type" value="Genomic_DNA"/>
</dbReference>
<proteinExistence type="predicted"/>
<gene>
    <name evidence="1" type="ORF">JHL16_11755</name>
</gene>
<evidence type="ECO:0000313" key="2">
    <source>
        <dbReference type="Proteomes" id="UP000616151"/>
    </source>
</evidence>
<dbReference type="Proteomes" id="UP000616151">
    <property type="component" value="Unassembled WGS sequence"/>
</dbReference>
<evidence type="ECO:0000313" key="1">
    <source>
        <dbReference type="EMBL" id="MBK1867022.1"/>
    </source>
</evidence>
<comment type="caution">
    <text evidence="1">The sequence shown here is derived from an EMBL/GenBank/DDBJ whole genome shotgun (WGS) entry which is preliminary data.</text>
</comment>
<accession>A0ACC5R333</accession>
<name>A0ACC5R333_9HYPH</name>
<protein>
    <submittedName>
        <fullName evidence="1">Tetratricopeptide repeat protein</fullName>
    </submittedName>
</protein>
<organism evidence="1 2">
    <name type="scientific">Taklimakanibacter albus</name>
    <dbReference type="NCBI Taxonomy" id="2800327"/>
    <lineage>
        <taxon>Bacteria</taxon>
        <taxon>Pseudomonadati</taxon>
        <taxon>Pseudomonadota</taxon>
        <taxon>Alphaproteobacteria</taxon>
        <taxon>Hyphomicrobiales</taxon>
        <taxon>Aestuariivirgaceae</taxon>
        <taxon>Taklimakanibacter</taxon>
    </lineage>
</organism>
<sequence length="552" mass="61998">MTTDYDYELGSFGRPVTTRSADAQKWFDRGLVWCYGFNHEEAVRCFEKATKADPDCAMAWWGIAYASGPNYNKQWKAFDTVDLERSLTTAHKATAEALRLKDKASAVERAVIEPLALRYPSREPGQVTPIWNDDYAAAMRKAYQAHGQDLDVATLFAEAIMNRTPWQLWNIEIGAPAEGADTLEAIEVLEKAMKQPGGNDHPGLLHMYIHLMEMSPTPERALRAGDRLRHLVPDAGHLLHMPTHIDVLCGDYHNVVEWNDRAMQADRKYFAREGGLNFYSLYRCHDFHFKIYGAMFLGQYVPAITAAEEMASTLTEELLTVEVPPMADWLESFVPMKLHVLIRFGKWREIIAEKVPANAKLYCVTTALTHYAKAVAHAASGDVPAAEAEAKRFEAAVAQVPPTRYLFNNTALDILAIAAEMMKGEIAYRKGRFDQAFAHLRKSVELDDSLPYDEPWGWMQPTRHALGALLLEQGKVAEAEAVYRADLGLDKTLRRACQHPNNVWSLHGYHECLEKLGKHTDAIIIKKLLDIAAARADVPVKASCFCRLKAVA</sequence>
<keyword evidence="2" id="KW-1185">Reference proteome</keyword>
<reference evidence="1" key="1">
    <citation type="submission" date="2021-01" db="EMBL/GenBank/DDBJ databases">
        <authorList>
            <person name="Sun Q."/>
        </authorList>
    </citation>
    <scope>NUCLEOTIDE SEQUENCE</scope>
    <source>
        <strain evidence="1">YIM B02566</strain>
    </source>
</reference>